<evidence type="ECO:0000256" key="1">
    <source>
        <dbReference type="SAM" id="MobiDB-lite"/>
    </source>
</evidence>
<feature type="compositionally biased region" description="Low complexity" evidence="1">
    <location>
        <begin position="95"/>
        <end position="106"/>
    </location>
</feature>
<gene>
    <name evidence="2" type="ORF">KC19_VG260700</name>
</gene>
<protein>
    <submittedName>
        <fullName evidence="2">Uncharacterized protein</fullName>
    </submittedName>
</protein>
<dbReference type="AlphaFoldDB" id="A0A8T0HTP3"/>
<dbReference type="Proteomes" id="UP000822688">
    <property type="component" value="Chromosome V"/>
</dbReference>
<feature type="compositionally biased region" description="Polar residues" evidence="1">
    <location>
        <begin position="107"/>
        <end position="128"/>
    </location>
</feature>
<proteinExistence type="predicted"/>
<feature type="region of interest" description="Disordered" evidence="1">
    <location>
        <begin position="92"/>
        <end position="128"/>
    </location>
</feature>
<dbReference type="EMBL" id="CM026426">
    <property type="protein sequence ID" value="KAG0574410.1"/>
    <property type="molecule type" value="Genomic_DNA"/>
</dbReference>
<comment type="caution">
    <text evidence="2">The sequence shown here is derived from an EMBL/GenBank/DDBJ whole genome shotgun (WGS) entry which is preliminary data.</text>
</comment>
<evidence type="ECO:0000313" key="2">
    <source>
        <dbReference type="EMBL" id="KAG0574410.1"/>
    </source>
</evidence>
<organism evidence="2 3">
    <name type="scientific">Ceratodon purpureus</name>
    <name type="common">Fire moss</name>
    <name type="synonym">Dicranum purpureum</name>
    <dbReference type="NCBI Taxonomy" id="3225"/>
    <lineage>
        <taxon>Eukaryota</taxon>
        <taxon>Viridiplantae</taxon>
        <taxon>Streptophyta</taxon>
        <taxon>Embryophyta</taxon>
        <taxon>Bryophyta</taxon>
        <taxon>Bryophytina</taxon>
        <taxon>Bryopsida</taxon>
        <taxon>Dicranidae</taxon>
        <taxon>Pseudoditrichales</taxon>
        <taxon>Ditrichaceae</taxon>
        <taxon>Ceratodon</taxon>
    </lineage>
</organism>
<reference evidence="2" key="1">
    <citation type="submission" date="2020-06" db="EMBL/GenBank/DDBJ databases">
        <title>WGS assembly of Ceratodon purpureus strain R40.</title>
        <authorList>
            <person name="Carey S.B."/>
            <person name="Jenkins J."/>
            <person name="Shu S."/>
            <person name="Lovell J.T."/>
            <person name="Sreedasyam A."/>
            <person name="Maumus F."/>
            <person name="Tiley G.P."/>
            <person name="Fernandez-Pozo N."/>
            <person name="Barry K."/>
            <person name="Chen C."/>
            <person name="Wang M."/>
            <person name="Lipzen A."/>
            <person name="Daum C."/>
            <person name="Saski C.A."/>
            <person name="Payton A.C."/>
            <person name="Mcbreen J.C."/>
            <person name="Conrad R.E."/>
            <person name="Kollar L.M."/>
            <person name="Olsson S."/>
            <person name="Huttunen S."/>
            <person name="Landis J.B."/>
            <person name="Wickett N.J."/>
            <person name="Johnson M.G."/>
            <person name="Rensing S.A."/>
            <person name="Grimwood J."/>
            <person name="Schmutz J."/>
            <person name="Mcdaniel S.F."/>
        </authorList>
    </citation>
    <scope>NUCLEOTIDE SEQUENCE</scope>
    <source>
        <strain evidence="2">R40</strain>
    </source>
</reference>
<keyword evidence="3" id="KW-1185">Reference proteome</keyword>
<sequence>MLGASEGVSICIIPCSHAGTHDNLLRTVFPLHKQPGHHPWFHSGDFSLPLFGELCNIELRGPTLQNVDCICWPDFRQVRRLLLIYQLPQGLHRMSSPPRTASPSARYTTSNPLSELQTLPPSSFRPSV</sequence>
<accession>A0A8T0HTP3</accession>
<name>A0A8T0HTP3_CERPU</name>
<evidence type="ECO:0000313" key="3">
    <source>
        <dbReference type="Proteomes" id="UP000822688"/>
    </source>
</evidence>